<protein>
    <submittedName>
        <fullName evidence="2">Uncharacterized protein</fullName>
    </submittedName>
</protein>
<comment type="caution">
    <text evidence="2">The sequence shown here is derived from an EMBL/GenBank/DDBJ whole genome shotgun (WGS) entry which is preliminary data.</text>
</comment>
<feature type="region of interest" description="Disordered" evidence="1">
    <location>
        <begin position="47"/>
        <end position="66"/>
    </location>
</feature>
<gene>
    <name evidence="2" type="ORF">LZG35_13225</name>
</gene>
<organism evidence="2 3">
    <name type="scientific">Alloalcanivorax xenomutans</name>
    <dbReference type="NCBI Taxonomy" id="1094342"/>
    <lineage>
        <taxon>Bacteria</taxon>
        <taxon>Pseudomonadati</taxon>
        <taxon>Pseudomonadota</taxon>
        <taxon>Gammaproteobacteria</taxon>
        <taxon>Oceanospirillales</taxon>
        <taxon>Alcanivoracaceae</taxon>
        <taxon>Alloalcanivorax</taxon>
    </lineage>
</organism>
<evidence type="ECO:0000313" key="2">
    <source>
        <dbReference type="EMBL" id="MCE7509605.1"/>
    </source>
</evidence>
<dbReference type="Proteomes" id="UP001107961">
    <property type="component" value="Unassembled WGS sequence"/>
</dbReference>
<proteinExistence type="predicted"/>
<name>A0A9Q3W6B4_9GAMM</name>
<accession>A0A9Q3W6B4</accession>
<sequence length="66" mass="6845">MSYFNEEPSLTLARLLPALLLLLAGACSEDAPPAFVAVPGGSFLMGSAADDPAADPSEFPQRRIAP</sequence>
<dbReference type="EMBL" id="JAJVKT010000015">
    <property type="protein sequence ID" value="MCE7509605.1"/>
    <property type="molecule type" value="Genomic_DNA"/>
</dbReference>
<reference evidence="2" key="1">
    <citation type="submission" date="2022-01" db="EMBL/GenBank/DDBJ databases">
        <authorList>
            <person name="Karlyshev A.V."/>
            <person name="Jaspars M."/>
        </authorList>
    </citation>
    <scope>NUCLEOTIDE SEQUENCE</scope>
    <source>
        <strain evidence="2">AGSA3-2</strain>
    </source>
</reference>
<keyword evidence="3" id="KW-1185">Reference proteome</keyword>
<evidence type="ECO:0000313" key="3">
    <source>
        <dbReference type="Proteomes" id="UP001107961"/>
    </source>
</evidence>
<evidence type="ECO:0000256" key="1">
    <source>
        <dbReference type="SAM" id="MobiDB-lite"/>
    </source>
</evidence>
<dbReference type="AlphaFoldDB" id="A0A9Q3W6B4"/>
<dbReference type="RefSeq" id="WP_233925938.1">
    <property type="nucleotide sequence ID" value="NZ_CP102389.1"/>
</dbReference>